<proteinExistence type="predicted"/>
<protein>
    <submittedName>
        <fullName evidence="2">F-box and associated interaction domains-containing protein</fullName>
    </submittedName>
</protein>
<dbReference type="NCBIfam" id="TIGR01640">
    <property type="entry name" value="F_box_assoc_1"/>
    <property type="match status" value="1"/>
</dbReference>
<dbReference type="InterPro" id="IPR017451">
    <property type="entry name" value="F-box-assoc_interact_dom"/>
</dbReference>
<reference evidence="2" key="1">
    <citation type="submission" date="2019-09" db="EMBL/GenBank/DDBJ databases">
        <title>Draft genome information of white flower Hibiscus syriacus.</title>
        <authorList>
            <person name="Kim Y.-M."/>
        </authorList>
    </citation>
    <scope>NUCLEOTIDE SEQUENCE [LARGE SCALE GENOMIC DNA]</scope>
    <source>
        <strain evidence="2">YM2019G1</strain>
    </source>
</reference>
<evidence type="ECO:0000313" key="3">
    <source>
        <dbReference type="Proteomes" id="UP000436088"/>
    </source>
</evidence>
<name>A0A6A2Y8R0_HIBSY</name>
<accession>A0A6A2Y8R0</accession>
<dbReference type="PANTHER" id="PTHR31672">
    <property type="entry name" value="BNACNNG10540D PROTEIN"/>
    <property type="match status" value="1"/>
</dbReference>
<dbReference type="SUPFAM" id="SSF81383">
    <property type="entry name" value="F-box domain"/>
    <property type="match status" value="1"/>
</dbReference>
<dbReference type="AlphaFoldDB" id="A0A6A2Y8R0"/>
<gene>
    <name evidence="2" type="ORF">F3Y22_tig00111783pilonHSYRG00057</name>
</gene>
<organism evidence="2 3">
    <name type="scientific">Hibiscus syriacus</name>
    <name type="common">Rose of Sharon</name>
    <dbReference type="NCBI Taxonomy" id="106335"/>
    <lineage>
        <taxon>Eukaryota</taxon>
        <taxon>Viridiplantae</taxon>
        <taxon>Streptophyta</taxon>
        <taxon>Embryophyta</taxon>
        <taxon>Tracheophyta</taxon>
        <taxon>Spermatophyta</taxon>
        <taxon>Magnoliopsida</taxon>
        <taxon>eudicotyledons</taxon>
        <taxon>Gunneridae</taxon>
        <taxon>Pentapetalae</taxon>
        <taxon>rosids</taxon>
        <taxon>malvids</taxon>
        <taxon>Malvales</taxon>
        <taxon>Malvaceae</taxon>
        <taxon>Malvoideae</taxon>
        <taxon>Hibiscus</taxon>
    </lineage>
</organism>
<dbReference type="PANTHER" id="PTHR31672:SF13">
    <property type="entry name" value="F-BOX PROTEIN CPR30-LIKE"/>
    <property type="match status" value="1"/>
</dbReference>
<dbReference type="InterPro" id="IPR036047">
    <property type="entry name" value="F-box-like_dom_sf"/>
</dbReference>
<evidence type="ECO:0000313" key="2">
    <source>
        <dbReference type="EMBL" id="KAE8673396.1"/>
    </source>
</evidence>
<evidence type="ECO:0000259" key="1">
    <source>
        <dbReference type="Pfam" id="PF07734"/>
    </source>
</evidence>
<dbReference type="InterPro" id="IPR050796">
    <property type="entry name" value="SCF_F-box_component"/>
</dbReference>
<feature type="domain" description="F-box associated beta-propeller type 1" evidence="1">
    <location>
        <begin position="96"/>
        <end position="263"/>
    </location>
</feature>
<dbReference type="Proteomes" id="UP000436088">
    <property type="component" value="Unassembled WGS sequence"/>
</dbReference>
<dbReference type="Pfam" id="PF07734">
    <property type="entry name" value="FBA_1"/>
    <property type="match status" value="1"/>
</dbReference>
<keyword evidence="3" id="KW-1185">Reference proteome</keyword>
<dbReference type="InterPro" id="IPR006527">
    <property type="entry name" value="F-box-assoc_dom_typ1"/>
</dbReference>
<comment type="caution">
    <text evidence="2">The sequence shown here is derived from an EMBL/GenBank/DDBJ whole genome shotgun (WGS) entry which is preliminary data.</text>
</comment>
<dbReference type="EMBL" id="VEPZ02001427">
    <property type="protein sequence ID" value="KAE8673396.1"/>
    <property type="molecule type" value="Genomic_DNA"/>
</dbReference>
<sequence>MDILSRLPINVLFHCRCVCKTFLYFISDPHFACLHLQRLPLCILVRTLPPQQDRKRFQSFLVDANGNGEGFQVSELNFTPKSNFPTWNICVSLDYKDRDRCFWGLGYSTVTNQYNILQSYSPAVDSTEKKAEIYTIGTVTWRSIGNAPTDIVSLPFNAFLNGVLHWTNMSPEVGEFINSFDFDAEQFGTVPPPDVFQELDKNHLYSTTTGVLGGCLFILFYSIFSECEIWVMKEYGVKESWTNQFVINTNNSPQVLNWESYVPLVVLSNGEILMLMGRHTIAGYNHEREYFRGTKFLKLTTLFVKLDVIAYTPCFASLYDVAKESKFPGISIKQETRRSDAQLVISCSNSDVVAFVACNEMELVSEATSSSIDGIPYFDFSIDDIQLFEMGHSLPTFMIIKG</sequence>